<dbReference type="RefSeq" id="XP_034242487.1">
    <property type="nucleotide sequence ID" value="XM_034386596.1"/>
</dbReference>
<evidence type="ECO:0000313" key="3">
    <source>
        <dbReference type="RefSeq" id="XP_034242487.1"/>
    </source>
</evidence>
<dbReference type="InterPro" id="IPR036305">
    <property type="entry name" value="RGS_sf"/>
</dbReference>
<dbReference type="AlphaFoldDB" id="A0A6P8YR46"/>
<dbReference type="InterPro" id="IPR044926">
    <property type="entry name" value="RGS_subdomain_2"/>
</dbReference>
<name>A0A6P8YR46_THRPL</name>
<protein>
    <submittedName>
        <fullName evidence="2 3">Uncharacterized protein LOC117645997</fullName>
    </submittedName>
</protein>
<gene>
    <name evidence="2 3 4" type="primary">LOC117645997</name>
</gene>
<dbReference type="Proteomes" id="UP000515158">
    <property type="component" value="Unplaced"/>
</dbReference>
<dbReference type="GeneID" id="117645997"/>
<accession>A0A6P8YR46</accession>
<keyword evidence="1" id="KW-1185">Reference proteome</keyword>
<dbReference type="KEGG" id="tpal:117645997"/>
<dbReference type="Gene3D" id="1.10.167.10">
    <property type="entry name" value="Regulator of G-protein Signalling 4, domain 2"/>
    <property type="match status" value="1"/>
</dbReference>
<evidence type="ECO:0000313" key="1">
    <source>
        <dbReference type="Proteomes" id="UP000515158"/>
    </source>
</evidence>
<sequence length="193" mass="21995">MSCVPCFECGDGYNITRENLDRWTDSVANVLASTDGRQHFKRYLESRSFDESLNTVEFWERCVRIMPTKPEGDSPPPTSESHFSFPRFAQGECSSSSSSHSRLNLQMSLSPPRASAVSDDLLRELDLLIEFANNYVNLDLAQMRVLYKTMKMKDEVEVIEALTQAKLSAQELLADDYQLFREHLLKSQGLLKS</sequence>
<organism evidence="4">
    <name type="scientific">Thrips palmi</name>
    <name type="common">Melon thrips</name>
    <dbReference type="NCBI Taxonomy" id="161013"/>
    <lineage>
        <taxon>Eukaryota</taxon>
        <taxon>Metazoa</taxon>
        <taxon>Ecdysozoa</taxon>
        <taxon>Arthropoda</taxon>
        <taxon>Hexapoda</taxon>
        <taxon>Insecta</taxon>
        <taxon>Pterygota</taxon>
        <taxon>Neoptera</taxon>
        <taxon>Paraneoptera</taxon>
        <taxon>Thysanoptera</taxon>
        <taxon>Terebrantia</taxon>
        <taxon>Thripoidea</taxon>
        <taxon>Thripidae</taxon>
        <taxon>Thrips</taxon>
    </lineage>
</organism>
<evidence type="ECO:0000313" key="4">
    <source>
        <dbReference type="RefSeq" id="XP_034242488.1"/>
    </source>
</evidence>
<proteinExistence type="predicted"/>
<reference evidence="2 3" key="1">
    <citation type="submission" date="2025-04" db="UniProtKB">
        <authorList>
            <consortium name="RefSeq"/>
        </authorList>
    </citation>
    <scope>IDENTIFICATION</scope>
    <source>
        <tissue evidence="2 3">Total insect</tissue>
    </source>
</reference>
<dbReference type="OrthoDB" id="6596404at2759"/>
<dbReference type="RefSeq" id="XP_034242488.1">
    <property type="nucleotide sequence ID" value="XM_034386597.1"/>
</dbReference>
<dbReference type="RefSeq" id="XP_034242486.1">
    <property type="nucleotide sequence ID" value="XM_034386595.1"/>
</dbReference>
<dbReference type="SUPFAM" id="SSF48097">
    <property type="entry name" value="Regulator of G-protein signaling, RGS"/>
    <property type="match status" value="1"/>
</dbReference>
<evidence type="ECO:0000313" key="2">
    <source>
        <dbReference type="RefSeq" id="XP_034242486.1"/>
    </source>
</evidence>